<accession>A0A2P8QZJ4</accession>
<dbReference type="Gene3D" id="3.40.50.11810">
    <property type="match status" value="1"/>
</dbReference>
<name>A0A2P8QZJ4_9BACT</name>
<dbReference type="RefSeq" id="WP_106871669.1">
    <property type="nucleotide sequence ID" value="NZ_CP053841.1"/>
</dbReference>
<organism evidence="1 2">
    <name type="scientific">Campylobacter blaseri</name>
    <dbReference type="NCBI Taxonomy" id="2042961"/>
    <lineage>
        <taxon>Bacteria</taxon>
        <taxon>Pseudomonadati</taxon>
        <taxon>Campylobacterota</taxon>
        <taxon>Epsilonproteobacteria</taxon>
        <taxon>Campylobacterales</taxon>
        <taxon>Campylobacteraceae</taxon>
        <taxon>Campylobacter</taxon>
    </lineage>
</organism>
<evidence type="ECO:0008006" key="3">
    <source>
        <dbReference type="Google" id="ProtNLM"/>
    </source>
</evidence>
<reference evidence="2" key="1">
    <citation type="submission" date="2017-10" db="EMBL/GenBank/DDBJ databases">
        <title>Campylobacter species from seals.</title>
        <authorList>
            <person name="Gilbert M.J."/>
            <person name="Zomer A.L."/>
            <person name="Timmerman A.J."/>
            <person name="Duim B."/>
            <person name="Wagenaar J.A."/>
        </authorList>
    </citation>
    <scope>NUCLEOTIDE SEQUENCE [LARGE SCALE GENOMIC DNA]</scope>
    <source>
        <strain evidence="2">17S00004-5</strain>
    </source>
</reference>
<proteinExistence type="predicted"/>
<protein>
    <recommendedName>
        <fullName evidence="3">DUF5644 domain-containing protein</fullName>
    </recommendedName>
</protein>
<dbReference type="OrthoDB" id="5372285at2"/>
<evidence type="ECO:0000313" key="1">
    <source>
        <dbReference type="EMBL" id="PSM51665.1"/>
    </source>
</evidence>
<gene>
    <name evidence="1" type="ORF">CQ405_05910</name>
</gene>
<sequence length="347" mass="41259">MVEIEVFRYDVKIDLGSYYKPYCYENFNFKNLNELFIDIEKNDPYFKFGNVKFVYVNDFLVSAEDDFSKILEKTGKHFIISPIIEKRVIKDFIINNDDFIKAFGKFQNFKDEKEYYLTLEPLFYANRVLEYKKEFIGNSAFVFAYHMIEKFPEKTDEILSIIKDELKYYIKPRFLLDDPFKTDEKVSFLKEKLGIKTKSKEKFKYFTELLSKFDKNEYPANFSKFNIAVYDDQEVENFVKNIGARLINFRLKNNYHGGKFYNFDKDCAIALASEILFDAFDSGSDFLVVNDKDAFMIFDTHYKEIENYTNRSLHNYYVLSADEFVSITKGKTVESLKKHSLKVHLVD</sequence>
<dbReference type="Proteomes" id="UP000240535">
    <property type="component" value="Unassembled WGS sequence"/>
</dbReference>
<dbReference type="Gene3D" id="1.10.1060.20">
    <property type="match status" value="1"/>
</dbReference>
<evidence type="ECO:0000313" key="2">
    <source>
        <dbReference type="Proteomes" id="UP000240535"/>
    </source>
</evidence>
<keyword evidence="2" id="KW-1185">Reference proteome</keyword>
<dbReference type="AlphaFoldDB" id="A0A2P8QZJ4"/>
<dbReference type="EMBL" id="PDHH01000005">
    <property type="protein sequence ID" value="PSM51665.1"/>
    <property type="molecule type" value="Genomic_DNA"/>
</dbReference>
<dbReference type="Gene3D" id="3.10.20.30">
    <property type="match status" value="1"/>
</dbReference>
<comment type="caution">
    <text evidence="1">The sequence shown here is derived from an EMBL/GenBank/DDBJ whole genome shotgun (WGS) entry which is preliminary data.</text>
</comment>
<dbReference type="InterPro" id="IPR012675">
    <property type="entry name" value="Beta-grasp_dom_sf"/>
</dbReference>